<gene>
    <name evidence="1" type="ORF">JYB65_07180</name>
</gene>
<reference evidence="1" key="1">
    <citation type="submission" date="2021-02" db="EMBL/GenBank/DDBJ databases">
        <title>Abyssanaerobacter marinus gen.nov., sp., nov, anaerobic bacterium isolated from the Onnuri vent field of Indian Ocean and suggestion of Mogibacteriaceae fam. nov., and proposal of reclassification of ambiguous this family's genus member.</title>
        <authorList>
            <person name="Kim Y.J."/>
            <person name="Yang J.-A."/>
        </authorList>
    </citation>
    <scope>NUCLEOTIDE SEQUENCE</scope>
    <source>
        <strain evidence="1">DSM 2634</strain>
    </source>
</reference>
<protein>
    <submittedName>
        <fullName evidence="1">Uncharacterized protein</fullName>
    </submittedName>
</protein>
<accession>A0A939IGD7</accession>
<sequence>MTIYRALGGVNRTVKQQYRGVGGVNREVKEQYRGVGGVNRKVFSADTFLYNQGDSQTALTGGWEKEYYRTNSGAGTLSLDASYMTVVCNAISSNGQIVVIGTLNKIDVTRYRSMAVTFDVVTQSGGVGTDYFFAIVNSKLTAGTTIPIATPVASGVLPTNTVTRTDAEIAVDISSISGSYYVVLESYSSTSAQSTIRIKSIKLNI</sequence>
<comment type="caution">
    <text evidence="1">The sequence shown here is derived from an EMBL/GenBank/DDBJ whole genome shotgun (WGS) entry which is preliminary data.</text>
</comment>
<evidence type="ECO:0000313" key="2">
    <source>
        <dbReference type="Proteomes" id="UP000664545"/>
    </source>
</evidence>
<evidence type="ECO:0000313" key="1">
    <source>
        <dbReference type="EMBL" id="MBN7773140.1"/>
    </source>
</evidence>
<dbReference type="RefSeq" id="WP_206581975.1">
    <property type="nucleotide sequence ID" value="NZ_JAFJZZ010000002.1"/>
</dbReference>
<dbReference type="EMBL" id="JAFJZZ010000002">
    <property type="protein sequence ID" value="MBN7773140.1"/>
    <property type="molecule type" value="Genomic_DNA"/>
</dbReference>
<organism evidence="1 2">
    <name type="scientific">Clostridium aminobutyricum</name>
    <dbReference type="NCBI Taxonomy" id="33953"/>
    <lineage>
        <taxon>Bacteria</taxon>
        <taxon>Bacillati</taxon>
        <taxon>Bacillota</taxon>
        <taxon>Clostridia</taxon>
        <taxon>Eubacteriales</taxon>
        <taxon>Clostridiaceae</taxon>
        <taxon>Clostridium</taxon>
    </lineage>
</organism>
<name>A0A939IGD7_CLOAM</name>
<keyword evidence="2" id="KW-1185">Reference proteome</keyword>
<dbReference type="Proteomes" id="UP000664545">
    <property type="component" value="Unassembled WGS sequence"/>
</dbReference>
<dbReference type="AlphaFoldDB" id="A0A939IGD7"/>
<proteinExistence type="predicted"/>